<reference evidence="3" key="1">
    <citation type="submission" date="2018-05" db="EMBL/GenBank/DDBJ databases">
        <authorList>
            <person name="Lanie J.A."/>
            <person name="Ng W.-L."/>
            <person name="Kazmierczak K.M."/>
            <person name="Andrzejewski T.M."/>
            <person name="Davidsen T.M."/>
            <person name="Wayne K.J."/>
            <person name="Tettelin H."/>
            <person name="Glass J.I."/>
            <person name="Rusch D."/>
            <person name="Podicherti R."/>
            <person name="Tsui H.-C.T."/>
            <person name="Winkler M.E."/>
        </authorList>
    </citation>
    <scope>NUCLEOTIDE SEQUENCE</scope>
</reference>
<dbReference type="PROSITE" id="PS50855">
    <property type="entry name" value="COX1"/>
    <property type="match status" value="1"/>
</dbReference>
<dbReference type="PANTHER" id="PTHR10422">
    <property type="entry name" value="CYTOCHROME C OXIDASE SUBUNIT 1"/>
    <property type="match status" value="1"/>
</dbReference>
<evidence type="ECO:0000313" key="3">
    <source>
        <dbReference type="EMBL" id="SVD32133.1"/>
    </source>
</evidence>
<dbReference type="InterPro" id="IPR000883">
    <property type="entry name" value="Cyt_C_Oxase_1"/>
</dbReference>
<proteinExistence type="predicted"/>
<keyword evidence="1" id="KW-0472">Membrane</keyword>
<dbReference type="Pfam" id="PF00115">
    <property type="entry name" value="COX1"/>
    <property type="match status" value="1"/>
</dbReference>
<dbReference type="GO" id="GO:0015990">
    <property type="term" value="P:electron transport coupled proton transport"/>
    <property type="evidence" value="ECO:0007669"/>
    <property type="project" value="TreeGrafter"/>
</dbReference>
<dbReference type="AlphaFoldDB" id="A0A382UD05"/>
<name>A0A382UD05_9ZZZZ</name>
<dbReference type="Gene3D" id="1.20.210.10">
    <property type="entry name" value="Cytochrome c oxidase-like, subunit I domain"/>
    <property type="match status" value="1"/>
</dbReference>
<dbReference type="EMBL" id="UINC01143292">
    <property type="protein sequence ID" value="SVD32133.1"/>
    <property type="molecule type" value="Genomic_DNA"/>
</dbReference>
<keyword evidence="1" id="KW-0812">Transmembrane</keyword>
<dbReference type="GO" id="GO:0009060">
    <property type="term" value="P:aerobic respiration"/>
    <property type="evidence" value="ECO:0007669"/>
    <property type="project" value="InterPro"/>
</dbReference>
<accession>A0A382UD05</accession>
<dbReference type="InterPro" id="IPR023616">
    <property type="entry name" value="Cyt_c_oxase-like_su1_dom"/>
</dbReference>
<dbReference type="GO" id="GO:0004129">
    <property type="term" value="F:cytochrome-c oxidase activity"/>
    <property type="evidence" value="ECO:0007669"/>
    <property type="project" value="InterPro"/>
</dbReference>
<dbReference type="PANTHER" id="PTHR10422:SF18">
    <property type="entry name" value="CYTOCHROME C OXIDASE SUBUNIT 1"/>
    <property type="match status" value="1"/>
</dbReference>
<protein>
    <recommendedName>
        <fullName evidence="2">Cytochrome oxidase subunit I profile domain-containing protein</fullName>
    </recommendedName>
</protein>
<organism evidence="3">
    <name type="scientific">marine metagenome</name>
    <dbReference type="NCBI Taxonomy" id="408172"/>
    <lineage>
        <taxon>unclassified sequences</taxon>
        <taxon>metagenomes</taxon>
        <taxon>ecological metagenomes</taxon>
    </lineage>
</organism>
<keyword evidence="1" id="KW-1133">Transmembrane helix</keyword>
<gene>
    <name evidence="3" type="ORF">METZ01_LOCUS384987</name>
</gene>
<feature type="non-terminal residue" evidence="3">
    <location>
        <position position="160"/>
    </location>
</feature>
<feature type="domain" description="Cytochrome oxidase subunit I profile" evidence="2">
    <location>
        <begin position="19"/>
        <end position="160"/>
    </location>
</feature>
<dbReference type="GO" id="GO:0022904">
    <property type="term" value="P:respiratory electron transport chain"/>
    <property type="evidence" value="ECO:0007669"/>
    <property type="project" value="TreeGrafter"/>
</dbReference>
<dbReference type="InterPro" id="IPR036927">
    <property type="entry name" value="Cyt_c_oxase-like_su1_sf"/>
</dbReference>
<sequence>MADITADKIDSHAHHPTGWRRFLYSTNHKDIGTLYLIFAIVGGLVGTAMSMLIRMELASPGDDILGGDHNLYNVLVTGHGLIMIFFMVMPAMIGGFGNWIVPLMIGAPDMAFPRMNNVSFWLLPASLILLVTSIFVDGTSGGTGVGSGWTIYPPLSSTIG</sequence>
<feature type="transmembrane region" description="Helical" evidence="1">
    <location>
        <begin position="118"/>
        <end position="136"/>
    </location>
</feature>
<dbReference type="GO" id="GO:0016020">
    <property type="term" value="C:membrane"/>
    <property type="evidence" value="ECO:0007669"/>
    <property type="project" value="InterPro"/>
</dbReference>
<dbReference type="SUPFAM" id="SSF81442">
    <property type="entry name" value="Cytochrome c oxidase subunit I-like"/>
    <property type="match status" value="1"/>
</dbReference>
<dbReference type="PRINTS" id="PR01165">
    <property type="entry name" value="CYCOXIDASEI"/>
</dbReference>
<evidence type="ECO:0000256" key="1">
    <source>
        <dbReference type="SAM" id="Phobius"/>
    </source>
</evidence>
<feature type="transmembrane region" description="Helical" evidence="1">
    <location>
        <begin position="81"/>
        <end position="106"/>
    </location>
</feature>
<evidence type="ECO:0000259" key="2">
    <source>
        <dbReference type="PROSITE" id="PS50855"/>
    </source>
</evidence>
<feature type="transmembrane region" description="Helical" evidence="1">
    <location>
        <begin position="31"/>
        <end position="53"/>
    </location>
</feature>
<dbReference type="GO" id="GO:0020037">
    <property type="term" value="F:heme binding"/>
    <property type="evidence" value="ECO:0007669"/>
    <property type="project" value="InterPro"/>
</dbReference>